<dbReference type="PROSITE" id="PS00636">
    <property type="entry name" value="DNAJ_1"/>
    <property type="match status" value="1"/>
</dbReference>
<feature type="repeat" description="CXXCXGXG motif" evidence="11">
    <location>
        <begin position="176"/>
        <end position="183"/>
    </location>
</feature>
<evidence type="ECO:0000259" key="13">
    <source>
        <dbReference type="PROSITE" id="PS50076"/>
    </source>
</evidence>
<evidence type="ECO:0000256" key="10">
    <source>
        <dbReference type="ARBA" id="ARBA00067609"/>
    </source>
</evidence>
<dbReference type="GO" id="GO:0006260">
    <property type="term" value="P:DNA replication"/>
    <property type="evidence" value="ECO:0007669"/>
    <property type="project" value="UniProtKB-KW"/>
</dbReference>
<evidence type="ECO:0000259" key="14">
    <source>
        <dbReference type="PROSITE" id="PS51188"/>
    </source>
</evidence>
<dbReference type="Gene3D" id="2.10.230.10">
    <property type="entry name" value="Heat shock protein DnaJ, cysteine-rich domain"/>
    <property type="match status" value="1"/>
</dbReference>
<feature type="repeat" description="CXXCXGXG motif" evidence="11">
    <location>
        <begin position="159"/>
        <end position="166"/>
    </location>
</feature>
<dbReference type="PRINTS" id="PR00625">
    <property type="entry name" value="JDOMAIN"/>
</dbReference>
<dbReference type="InterPro" id="IPR001305">
    <property type="entry name" value="HSP_DnaJ_Cys-rich_dom"/>
</dbReference>
<dbReference type="Proteomes" id="UP000242592">
    <property type="component" value="Unassembled WGS sequence"/>
</dbReference>
<dbReference type="GO" id="GO:0051082">
    <property type="term" value="F:unfolded protein binding"/>
    <property type="evidence" value="ECO:0007669"/>
    <property type="project" value="UniProtKB-UniRule"/>
</dbReference>
<dbReference type="AlphaFoldDB" id="A0A1M5S321"/>
<feature type="repeat" description="CXXCXGXG motif" evidence="11">
    <location>
        <begin position="216"/>
        <end position="223"/>
    </location>
</feature>
<dbReference type="SUPFAM" id="SSF57938">
    <property type="entry name" value="DnaJ/Hsp40 cysteine-rich domain"/>
    <property type="match status" value="1"/>
</dbReference>
<feature type="domain" description="J" evidence="13">
    <location>
        <begin position="5"/>
        <end position="71"/>
    </location>
</feature>
<feature type="binding site" evidence="11">
    <location>
        <position position="202"/>
    </location>
    <ligand>
        <name>Zn(2+)</name>
        <dbReference type="ChEBI" id="CHEBI:29105"/>
        <label>2</label>
    </ligand>
</feature>
<keyword evidence="7 11" id="KW-0143">Chaperone</keyword>
<proteinExistence type="inferred from homology"/>
<organism evidence="15 16">
    <name type="scientific">Thermosipho atlanticus DSM 15807</name>
    <dbReference type="NCBI Taxonomy" id="1123380"/>
    <lineage>
        <taxon>Bacteria</taxon>
        <taxon>Thermotogati</taxon>
        <taxon>Thermotogota</taxon>
        <taxon>Thermotogae</taxon>
        <taxon>Thermotogales</taxon>
        <taxon>Fervidobacteriaceae</taxon>
        <taxon>Thermosipho</taxon>
    </lineage>
</organism>
<feature type="binding site" evidence="11">
    <location>
        <position position="216"/>
    </location>
    <ligand>
        <name>Zn(2+)</name>
        <dbReference type="ChEBI" id="CHEBI:29105"/>
        <label>1</label>
    </ligand>
</feature>
<dbReference type="InterPro" id="IPR012724">
    <property type="entry name" value="DnaJ"/>
</dbReference>
<dbReference type="PANTHER" id="PTHR43096">
    <property type="entry name" value="DNAJ HOMOLOG 1, MITOCHONDRIAL-RELATED"/>
    <property type="match status" value="1"/>
</dbReference>
<feature type="domain" description="CR-type" evidence="14">
    <location>
        <begin position="146"/>
        <end position="228"/>
    </location>
</feature>
<comment type="subunit">
    <text evidence="11">Homodimer.</text>
</comment>
<dbReference type="Gene3D" id="1.10.287.110">
    <property type="entry name" value="DnaJ domain"/>
    <property type="match status" value="1"/>
</dbReference>
<keyword evidence="1 11" id="KW-0235">DNA replication</keyword>
<dbReference type="CDD" id="cd10719">
    <property type="entry name" value="DnaJ_zf"/>
    <property type="match status" value="1"/>
</dbReference>
<dbReference type="SMART" id="SM00271">
    <property type="entry name" value="DnaJ"/>
    <property type="match status" value="1"/>
</dbReference>
<keyword evidence="11" id="KW-0963">Cytoplasm</keyword>
<dbReference type="FunFam" id="2.60.260.20:FF:000013">
    <property type="entry name" value="DnaJ subfamily B member 11"/>
    <property type="match status" value="1"/>
</dbReference>
<feature type="binding site" evidence="11">
    <location>
        <position position="219"/>
    </location>
    <ligand>
        <name>Zn(2+)</name>
        <dbReference type="ChEBI" id="CHEBI:29105"/>
        <label>1</label>
    </ligand>
</feature>
<dbReference type="NCBIfam" id="TIGR02349">
    <property type="entry name" value="DnaJ_bact"/>
    <property type="match status" value="1"/>
</dbReference>
<feature type="binding site" evidence="11">
    <location>
        <position position="159"/>
    </location>
    <ligand>
        <name>Zn(2+)</name>
        <dbReference type="ChEBI" id="CHEBI:29105"/>
        <label>1</label>
    </ligand>
</feature>
<evidence type="ECO:0000256" key="8">
    <source>
        <dbReference type="ARBA" id="ARBA00053423"/>
    </source>
</evidence>
<name>A0A1M5S321_9BACT</name>
<comment type="similarity">
    <text evidence="9 11">Belongs to the DnaJ family.</text>
</comment>
<evidence type="ECO:0000256" key="3">
    <source>
        <dbReference type="ARBA" id="ARBA00022737"/>
    </source>
</evidence>
<evidence type="ECO:0000313" key="16">
    <source>
        <dbReference type="Proteomes" id="UP000242592"/>
    </source>
</evidence>
<feature type="binding site" evidence="11">
    <location>
        <position position="205"/>
    </location>
    <ligand>
        <name>Zn(2+)</name>
        <dbReference type="ChEBI" id="CHEBI:29105"/>
        <label>2</label>
    </ligand>
</feature>
<dbReference type="GO" id="GO:0009408">
    <property type="term" value="P:response to heat"/>
    <property type="evidence" value="ECO:0007669"/>
    <property type="project" value="InterPro"/>
</dbReference>
<evidence type="ECO:0000256" key="5">
    <source>
        <dbReference type="ARBA" id="ARBA00022833"/>
    </source>
</evidence>
<dbReference type="InterPro" id="IPR001623">
    <property type="entry name" value="DnaJ_domain"/>
</dbReference>
<dbReference type="GO" id="GO:0005524">
    <property type="term" value="F:ATP binding"/>
    <property type="evidence" value="ECO:0007669"/>
    <property type="project" value="InterPro"/>
</dbReference>
<dbReference type="NCBIfam" id="NF010875">
    <property type="entry name" value="PRK14282.1"/>
    <property type="match status" value="1"/>
</dbReference>
<dbReference type="InterPro" id="IPR018253">
    <property type="entry name" value="DnaJ_domain_CS"/>
</dbReference>
<evidence type="ECO:0000256" key="6">
    <source>
        <dbReference type="ARBA" id="ARBA00023016"/>
    </source>
</evidence>
<dbReference type="SUPFAM" id="SSF49493">
    <property type="entry name" value="HSP40/DnaJ peptide-binding domain"/>
    <property type="match status" value="2"/>
</dbReference>
<dbReference type="RefSeq" id="WP_073072396.1">
    <property type="nucleotide sequence ID" value="NZ_FQXN01000002.1"/>
</dbReference>
<dbReference type="STRING" id="1123380.SAMN02745199_0779"/>
<dbReference type="HAMAP" id="MF_01152">
    <property type="entry name" value="DnaJ"/>
    <property type="match status" value="1"/>
</dbReference>
<evidence type="ECO:0000256" key="4">
    <source>
        <dbReference type="ARBA" id="ARBA00022771"/>
    </source>
</evidence>
<dbReference type="CDD" id="cd10747">
    <property type="entry name" value="DnaJ_C"/>
    <property type="match status" value="1"/>
</dbReference>
<dbReference type="PROSITE" id="PS51188">
    <property type="entry name" value="ZF_CR"/>
    <property type="match status" value="1"/>
</dbReference>
<dbReference type="PROSITE" id="PS50076">
    <property type="entry name" value="DNAJ_2"/>
    <property type="match status" value="1"/>
</dbReference>
<comment type="cofactor">
    <cofactor evidence="11">
        <name>Zn(2+)</name>
        <dbReference type="ChEBI" id="CHEBI:29105"/>
    </cofactor>
    <text evidence="11">Binds 2 Zn(2+) ions per monomer.</text>
</comment>
<dbReference type="GO" id="GO:0008270">
    <property type="term" value="F:zinc ion binding"/>
    <property type="evidence" value="ECO:0007669"/>
    <property type="project" value="UniProtKB-UniRule"/>
</dbReference>
<comment type="domain">
    <text evidence="11">The J domain is necessary and sufficient to stimulate DnaK ATPase activity. Zinc center 1 plays an important role in the autonomous, DnaK-independent chaperone activity of DnaJ. Zinc center 2 is essential for interaction with DnaK and for DnaJ activity.</text>
</comment>
<dbReference type="GO" id="GO:0005737">
    <property type="term" value="C:cytoplasm"/>
    <property type="evidence" value="ECO:0007669"/>
    <property type="project" value="UniProtKB-SubCell"/>
</dbReference>
<feature type="binding site" evidence="11">
    <location>
        <position position="162"/>
    </location>
    <ligand>
        <name>Zn(2+)</name>
        <dbReference type="ChEBI" id="CHEBI:29105"/>
        <label>1</label>
    </ligand>
</feature>
<dbReference type="InterPro" id="IPR008971">
    <property type="entry name" value="HSP40/DnaJ_pept-bd"/>
</dbReference>
<evidence type="ECO:0000313" key="15">
    <source>
        <dbReference type="EMBL" id="SHH32997.1"/>
    </source>
</evidence>
<comment type="subcellular location">
    <subcellularLocation>
        <location evidence="11">Cytoplasm</location>
    </subcellularLocation>
</comment>
<dbReference type="InterPro" id="IPR002939">
    <property type="entry name" value="DnaJ_C"/>
</dbReference>
<keyword evidence="3 11" id="KW-0677">Repeat</keyword>
<dbReference type="NCBIfam" id="NF008035">
    <property type="entry name" value="PRK10767.1"/>
    <property type="match status" value="1"/>
</dbReference>
<dbReference type="GO" id="GO:0042026">
    <property type="term" value="P:protein refolding"/>
    <property type="evidence" value="ECO:0007669"/>
    <property type="project" value="TreeGrafter"/>
</dbReference>
<dbReference type="Gene3D" id="2.60.260.20">
    <property type="entry name" value="Urease metallochaperone UreE, N-terminal domain"/>
    <property type="match status" value="2"/>
</dbReference>
<evidence type="ECO:0000256" key="7">
    <source>
        <dbReference type="ARBA" id="ARBA00023186"/>
    </source>
</evidence>
<feature type="repeat" description="CXXCXGXG motif" evidence="11">
    <location>
        <begin position="202"/>
        <end position="209"/>
    </location>
</feature>
<dbReference type="SUPFAM" id="SSF46565">
    <property type="entry name" value="Chaperone J-domain"/>
    <property type="match status" value="1"/>
</dbReference>
<dbReference type="CDD" id="cd06257">
    <property type="entry name" value="DnaJ"/>
    <property type="match status" value="1"/>
</dbReference>
<feature type="binding site" evidence="11">
    <location>
        <position position="176"/>
    </location>
    <ligand>
        <name>Zn(2+)</name>
        <dbReference type="ChEBI" id="CHEBI:29105"/>
        <label>2</label>
    </ligand>
</feature>
<keyword evidence="2 11" id="KW-0479">Metal-binding</keyword>
<sequence>MAKKDYYEILGVSRNATNEEIRKAYKQLIKKWHPDKHHENKREAEQKFKEIQEAYEVLSDPEKRAMYDRYGYVGDVPPNAEGFGGFGGFGGFEDIFRDFGDFINNDIFNIFFGNQRTSSRRKQKSPRRGEDINITVDISFEELFKGTTVPLEYDRYETCYHCKGEGIEPGSGWVTCPKCHGTGTVREERRTFLGVIVNQYTCNQCGGTGKIPGEVCHICGGNGRIKKRHKVEVKIPAGIEDGTVLRIAQGGNAGYYGGDYGDLYVHVRVIGTGGFIRKGRDLIKDLTIDYIDAILGTELTLKMPDGNEKKVKIPSGVQHGEEIYVYGEGLPDMRTGKRGDLILRIKVEIPRRVSRTEKKLLQEIAKIRGKI</sequence>
<dbReference type="Pfam" id="PF00226">
    <property type="entry name" value="DnaJ"/>
    <property type="match status" value="1"/>
</dbReference>
<reference evidence="16" key="1">
    <citation type="submission" date="2016-11" db="EMBL/GenBank/DDBJ databases">
        <authorList>
            <person name="Varghese N."/>
            <person name="Submissions S."/>
        </authorList>
    </citation>
    <scope>NUCLEOTIDE SEQUENCE [LARGE SCALE GENOMIC DNA]</scope>
    <source>
        <strain evidence="16">DSM 15807</strain>
    </source>
</reference>
<dbReference type="Pfam" id="PF00684">
    <property type="entry name" value="DnaJ_CXXCXGXG"/>
    <property type="match status" value="1"/>
</dbReference>
<evidence type="ECO:0000256" key="1">
    <source>
        <dbReference type="ARBA" id="ARBA00022705"/>
    </source>
</evidence>
<keyword evidence="5 11" id="KW-0862">Zinc</keyword>
<comment type="function">
    <text evidence="8 11">Participates actively in the response to hyperosmotic and heat shock by preventing the aggregation of stress-denatured proteins and by disaggregating proteins, also in an autonomous, DnaK-independent fashion. Unfolded proteins bind initially to DnaJ; upon interaction with the DnaJ-bound protein, DnaK hydrolyzes its bound ATP, resulting in the formation of a stable complex. GrpE releases ADP from DnaK; ATP binding to DnaK triggers the release of the substrate protein, thus completing the reaction cycle. Several rounds of ATP-dependent interactions between DnaJ, DnaK and GrpE are required for fully efficient folding. Also involved, together with DnaK and GrpE, in the DNA replication of plasmids through activation of initiation proteins.</text>
</comment>
<dbReference type="PANTHER" id="PTHR43096:SF52">
    <property type="entry name" value="DNAJ HOMOLOG 1, MITOCHONDRIAL-RELATED"/>
    <property type="match status" value="1"/>
</dbReference>
<evidence type="ECO:0000256" key="11">
    <source>
        <dbReference type="HAMAP-Rule" id="MF_01152"/>
    </source>
</evidence>
<keyword evidence="4 11" id="KW-0863">Zinc-finger</keyword>
<dbReference type="InterPro" id="IPR036869">
    <property type="entry name" value="J_dom_sf"/>
</dbReference>
<keyword evidence="6 11" id="KW-0346">Stress response</keyword>
<keyword evidence="16" id="KW-1185">Reference proteome</keyword>
<protein>
    <recommendedName>
        <fullName evidence="10 11">Chaperone protein DnaJ</fullName>
    </recommendedName>
</protein>
<evidence type="ECO:0000256" key="9">
    <source>
        <dbReference type="ARBA" id="ARBA00061004"/>
    </source>
</evidence>
<dbReference type="InterPro" id="IPR036410">
    <property type="entry name" value="HSP_DnaJ_Cys-rich_dom_sf"/>
</dbReference>
<dbReference type="Pfam" id="PF01556">
    <property type="entry name" value="DnaJ_C"/>
    <property type="match status" value="1"/>
</dbReference>
<feature type="binding site" evidence="11">
    <location>
        <position position="179"/>
    </location>
    <ligand>
        <name>Zn(2+)</name>
        <dbReference type="ChEBI" id="CHEBI:29105"/>
        <label>2</label>
    </ligand>
</feature>
<dbReference type="OrthoDB" id="9779889at2"/>
<accession>A0A1M5S321</accession>
<evidence type="ECO:0000256" key="12">
    <source>
        <dbReference type="PROSITE-ProRule" id="PRU00546"/>
    </source>
</evidence>
<dbReference type="GO" id="GO:0031072">
    <property type="term" value="F:heat shock protein binding"/>
    <property type="evidence" value="ECO:0007669"/>
    <property type="project" value="InterPro"/>
</dbReference>
<dbReference type="FunFam" id="2.10.230.10:FF:000002">
    <property type="entry name" value="Molecular chaperone DnaJ"/>
    <property type="match status" value="1"/>
</dbReference>
<gene>
    <name evidence="11" type="primary">dnaJ</name>
    <name evidence="15" type="ORF">SAMN02745199_0779</name>
</gene>
<feature type="zinc finger region" description="CR-type" evidence="12">
    <location>
        <begin position="146"/>
        <end position="228"/>
    </location>
</feature>
<dbReference type="EMBL" id="FQXN01000002">
    <property type="protein sequence ID" value="SHH32997.1"/>
    <property type="molecule type" value="Genomic_DNA"/>
</dbReference>
<evidence type="ECO:0000256" key="2">
    <source>
        <dbReference type="ARBA" id="ARBA00022723"/>
    </source>
</evidence>
<dbReference type="FunFam" id="1.10.287.110:FF:000034">
    <property type="entry name" value="Chaperone protein DnaJ"/>
    <property type="match status" value="1"/>
</dbReference>